<proteinExistence type="predicted"/>
<dbReference type="SMART" id="SM00471">
    <property type="entry name" value="HDc"/>
    <property type="match status" value="1"/>
</dbReference>
<evidence type="ECO:0000259" key="2">
    <source>
        <dbReference type="PROSITE" id="PS51831"/>
    </source>
</evidence>
<evidence type="ECO:0000256" key="1">
    <source>
        <dbReference type="SAM" id="Phobius"/>
    </source>
</evidence>
<organism evidence="4 5">
    <name type="scientific">Dyella koreensis</name>
    <dbReference type="NCBI Taxonomy" id="311235"/>
    <lineage>
        <taxon>Bacteria</taxon>
        <taxon>Pseudomonadati</taxon>
        <taxon>Pseudomonadota</taxon>
        <taxon>Gammaproteobacteria</taxon>
        <taxon>Lysobacterales</taxon>
        <taxon>Rhodanobacteraceae</taxon>
        <taxon>Dyella</taxon>
    </lineage>
</organism>
<evidence type="ECO:0000313" key="5">
    <source>
        <dbReference type="Proteomes" id="UP001620408"/>
    </source>
</evidence>
<reference evidence="4 5" key="1">
    <citation type="submission" date="2020-10" db="EMBL/GenBank/DDBJ databases">
        <title>Phylogeny of dyella-like bacteria.</title>
        <authorList>
            <person name="Fu J."/>
        </authorList>
    </citation>
    <scope>NUCLEOTIDE SEQUENCE [LARGE SCALE GENOMIC DNA]</scope>
    <source>
        <strain evidence="4 5">BB4</strain>
    </source>
</reference>
<name>A0ABW8KCJ3_9GAMM</name>
<dbReference type="InterPro" id="IPR003607">
    <property type="entry name" value="HD/PDEase_dom"/>
</dbReference>
<dbReference type="InterPro" id="IPR006675">
    <property type="entry name" value="HDIG_dom"/>
</dbReference>
<feature type="transmembrane region" description="Helical" evidence="1">
    <location>
        <begin position="7"/>
        <end position="23"/>
    </location>
</feature>
<dbReference type="InterPro" id="IPR037522">
    <property type="entry name" value="HD_GYP_dom"/>
</dbReference>
<keyword evidence="5" id="KW-1185">Reference proteome</keyword>
<feature type="domain" description="HD-GYP" evidence="3">
    <location>
        <begin position="75"/>
        <end position="270"/>
    </location>
</feature>
<feature type="domain" description="HD" evidence="2">
    <location>
        <begin position="97"/>
        <end position="219"/>
    </location>
</feature>
<evidence type="ECO:0000259" key="3">
    <source>
        <dbReference type="PROSITE" id="PS51832"/>
    </source>
</evidence>
<sequence length="284" mass="32391">MTLKPQVRTVLTYVIVASLWIWLSNHALLSLVRDAKTLSLFQSVKGTLFVLITGGLLYVMIDRDLRRLAKVNRTLMEGNEQSLRVLVSAMDIRHKETRDHSERVMRMTVALARLAGMDEEALYRVKFGALLHDIGKLALPDAILIKPGPLDAEEIQLMRTHPQIGHDLLQRVDFLRPVVDIPYSHHERWDGNGYPRGLRGESIPLAARVFSVVDVWDALSFPRVYKPAWPEHEVIDYLHKISGSQLDPNMVELFLAHYDELKRIGMDRLDLLPPPEVSSPHALH</sequence>
<dbReference type="PROSITE" id="PS51832">
    <property type="entry name" value="HD_GYP"/>
    <property type="match status" value="1"/>
</dbReference>
<dbReference type="PANTHER" id="PTHR45228">
    <property type="entry name" value="CYCLIC DI-GMP PHOSPHODIESTERASE TM_0186-RELATED"/>
    <property type="match status" value="1"/>
</dbReference>
<evidence type="ECO:0000313" key="4">
    <source>
        <dbReference type="EMBL" id="MFK2919428.1"/>
    </source>
</evidence>
<dbReference type="InterPro" id="IPR052020">
    <property type="entry name" value="Cyclic_di-GMP/3'3'-cGAMP_PDE"/>
</dbReference>
<gene>
    <name evidence="4" type="ORF">ISS97_19355</name>
</gene>
<dbReference type="RefSeq" id="WP_379984534.1">
    <property type="nucleotide sequence ID" value="NZ_JADIKD010000012.1"/>
</dbReference>
<dbReference type="PANTHER" id="PTHR45228:SF1">
    <property type="entry name" value="CYCLIC DI-GMP PHOSPHODIESTERASE TM_0186"/>
    <property type="match status" value="1"/>
</dbReference>
<dbReference type="NCBIfam" id="TIGR00277">
    <property type="entry name" value="HDIG"/>
    <property type="match status" value="1"/>
</dbReference>
<dbReference type="EMBL" id="JADIKD010000012">
    <property type="protein sequence ID" value="MFK2919428.1"/>
    <property type="molecule type" value="Genomic_DNA"/>
</dbReference>
<dbReference type="InterPro" id="IPR006674">
    <property type="entry name" value="HD_domain"/>
</dbReference>
<dbReference type="PROSITE" id="PS51831">
    <property type="entry name" value="HD"/>
    <property type="match status" value="1"/>
</dbReference>
<comment type="caution">
    <text evidence="4">The sequence shown here is derived from an EMBL/GenBank/DDBJ whole genome shotgun (WGS) entry which is preliminary data.</text>
</comment>
<dbReference type="Gene3D" id="1.10.3210.10">
    <property type="entry name" value="Hypothetical protein af1432"/>
    <property type="match status" value="1"/>
</dbReference>
<dbReference type="CDD" id="cd00077">
    <property type="entry name" value="HDc"/>
    <property type="match status" value="1"/>
</dbReference>
<keyword evidence="1" id="KW-0472">Membrane</keyword>
<protein>
    <submittedName>
        <fullName evidence="4">HD domain-containing protein</fullName>
    </submittedName>
</protein>
<dbReference type="Pfam" id="PF13487">
    <property type="entry name" value="HD_5"/>
    <property type="match status" value="1"/>
</dbReference>
<keyword evidence="1" id="KW-1133">Transmembrane helix</keyword>
<keyword evidence="1" id="KW-0812">Transmembrane</keyword>
<accession>A0ABW8KCJ3</accession>
<feature type="transmembrane region" description="Helical" evidence="1">
    <location>
        <begin position="43"/>
        <end position="61"/>
    </location>
</feature>
<dbReference type="SUPFAM" id="SSF109604">
    <property type="entry name" value="HD-domain/PDEase-like"/>
    <property type="match status" value="1"/>
</dbReference>
<dbReference type="Proteomes" id="UP001620408">
    <property type="component" value="Unassembled WGS sequence"/>
</dbReference>